<dbReference type="GO" id="GO:0051010">
    <property type="term" value="F:microtubule plus-end binding"/>
    <property type="evidence" value="ECO:0007669"/>
    <property type="project" value="TreeGrafter"/>
</dbReference>
<dbReference type="AlphaFoldDB" id="A0A7S2W9K5"/>
<sequence length="293" mass="32454">MTQNLGPMMSNLGAEMRGAIRDYVTQDDGRQWDRLPQGMIAVHCTHSNVSARMIELKFDLHTTVGEVKSKLHRHCGTPAQFQRLVLKDGGQPICELSDDSRMLGFYSVESGMTIHIIDEDPYSLSRGGGLEDTSLIEKYRMSEDTYDKRKGTVREWIREQKAKDPNWKPPKANMMTGNPWARQDPQAAAEPEEEVPVGPETVEGIKIGDRCEVMPGARRGTVAFVGEVEGLGSKGGHWVGVTFDEPVGKSDGTVKGQTVFECPPGFGGFIRGRNLTVGDFPEEDLDLEDEDEI</sequence>
<dbReference type="GO" id="GO:0007023">
    <property type="term" value="P:post-chaperonin tubulin folding pathway"/>
    <property type="evidence" value="ECO:0007669"/>
    <property type="project" value="InterPro"/>
</dbReference>
<keyword evidence="2" id="KW-0963">Cytoplasm</keyword>
<name>A0A7S2W9K5_9STRA</name>
<evidence type="ECO:0000256" key="4">
    <source>
        <dbReference type="ARBA" id="ARBA00025779"/>
    </source>
</evidence>
<dbReference type="PROSITE" id="PS50245">
    <property type="entry name" value="CAP_GLY_2"/>
    <property type="match status" value="1"/>
</dbReference>
<accession>A0A7S2W9K5</accession>
<dbReference type="InterPro" id="IPR000938">
    <property type="entry name" value="CAP-Gly_domain"/>
</dbReference>
<dbReference type="CDD" id="cd01789">
    <property type="entry name" value="Ubl_TBCB"/>
    <property type="match status" value="1"/>
</dbReference>
<dbReference type="GO" id="GO:0005737">
    <property type="term" value="C:cytoplasm"/>
    <property type="evidence" value="ECO:0007669"/>
    <property type="project" value="UniProtKB-SubCell"/>
</dbReference>
<dbReference type="PROSITE" id="PS50053">
    <property type="entry name" value="UBIQUITIN_2"/>
    <property type="match status" value="1"/>
</dbReference>
<dbReference type="InterPro" id="IPR029071">
    <property type="entry name" value="Ubiquitin-like_domsf"/>
</dbReference>
<proteinExistence type="inferred from homology"/>
<feature type="domain" description="CAP-Gly" evidence="6">
    <location>
        <begin position="229"/>
        <end position="271"/>
    </location>
</feature>
<comment type="subcellular location">
    <subcellularLocation>
        <location evidence="1">Cytoplasm</location>
    </subcellularLocation>
</comment>
<dbReference type="Gene3D" id="3.10.20.90">
    <property type="entry name" value="Phosphatidylinositol 3-kinase Catalytic Subunit, Chain A, domain 1"/>
    <property type="match status" value="1"/>
</dbReference>
<protein>
    <recommendedName>
        <fullName evidence="8">CAP-Gly domain-containing protein</fullName>
    </recommendedName>
</protein>
<dbReference type="GO" id="GO:0005634">
    <property type="term" value="C:nucleus"/>
    <property type="evidence" value="ECO:0007669"/>
    <property type="project" value="TreeGrafter"/>
</dbReference>
<reference evidence="7" key="1">
    <citation type="submission" date="2021-01" db="EMBL/GenBank/DDBJ databases">
        <authorList>
            <person name="Corre E."/>
            <person name="Pelletier E."/>
            <person name="Niang G."/>
            <person name="Scheremetjew M."/>
            <person name="Finn R."/>
            <person name="Kale V."/>
            <person name="Holt S."/>
            <person name="Cochrane G."/>
            <person name="Meng A."/>
            <person name="Brown T."/>
            <person name="Cohen L."/>
        </authorList>
    </citation>
    <scope>NUCLEOTIDE SEQUENCE</scope>
    <source>
        <strain evidence="7">CCMP1243</strain>
    </source>
</reference>
<dbReference type="SUPFAM" id="SSF74924">
    <property type="entry name" value="Cap-Gly domain"/>
    <property type="match status" value="1"/>
</dbReference>
<dbReference type="Gene3D" id="2.30.30.190">
    <property type="entry name" value="CAP Gly-rich-like domain"/>
    <property type="match status" value="1"/>
</dbReference>
<dbReference type="InterPro" id="IPR000626">
    <property type="entry name" value="Ubiquitin-like_dom"/>
</dbReference>
<dbReference type="Pfam" id="PF01302">
    <property type="entry name" value="CAP_GLY"/>
    <property type="match status" value="1"/>
</dbReference>
<organism evidence="7">
    <name type="scientific">Rhizochromulina marina</name>
    <dbReference type="NCBI Taxonomy" id="1034831"/>
    <lineage>
        <taxon>Eukaryota</taxon>
        <taxon>Sar</taxon>
        <taxon>Stramenopiles</taxon>
        <taxon>Ochrophyta</taxon>
        <taxon>Dictyochophyceae</taxon>
        <taxon>Rhizochromulinales</taxon>
        <taxon>Rhizochromulina</taxon>
    </lineage>
</organism>
<comment type="similarity">
    <text evidence="4">Belongs to the TBCB family.</text>
</comment>
<dbReference type="GO" id="GO:0031122">
    <property type="term" value="P:cytoplasmic microtubule organization"/>
    <property type="evidence" value="ECO:0007669"/>
    <property type="project" value="TreeGrafter"/>
</dbReference>
<dbReference type="GO" id="GO:0035371">
    <property type="term" value="C:microtubule plus-end"/>
    <property type="evidence" value="ECO:0007669"/>
    <property type="project" value="TreeGrafter"/>
</dbReference>
<evidence type="ECO:0008006" key="8">
    <source>
        <dbReference type="Google" id="ProtNLM"/>
    </source>
</evidence>
<dbReference type="Pfam" id="PF14560">
    <property type="entry name" value="Ubiquitin_2"/>
    <property type="match status" value="1"/>
</dbReference>
<dbReference type="GO" id="GO:0043014">
    <property type="term" value="F:alpha-tubulin binding"/>
    <property type="evidence" value="ECO:0007669"/>
    <property type="project" value="InterPro"/>
</dbReference>
<dbReference type="EMBL" id="HBHJ01008945">
    <property type="protein sequence ID" value="CAD9674632.1"/>
    <property type="molecule type" value="Transcribed_RNA"/>
</dbReference>
<evidence type="ECO:0000313" key="7">
    <source>
        <dbReference type="EMBL" id="CAD9674632.1"/>
    </source>
</evidence>
<gene>
    <name evidence="7" type="ORF">RMAR1173_LOCUS5810</name>
</gene>
<evidence type="ECO:0000259" key="5">
    <source>
        <dbReference type="PROSITE" id="PS50053"/>
    </source>
</evidence>
<evidence type="ECO:0000259" key="6">
    <source>
        <dbReference type="PROSITE" id="PS50245"/>
    </source>
</evidence>
<dbReference type="GO" id="GO:0007021">
    <property type="term" value="P:tubulin complex assembly"/>
    <property type="evidence" value="ECO:0007669"/>
    <property type="project" value="InterPro"/>
</dbReference>
<dbReference type="InterPro" id="IPR036859">
    <property type="entry name" value="CAP-Gly_dom_sf"/>
</dbReference>
<dbReference type="SUPFAM" id="SSF54236">
    <property type="entry name" value="Ubiquitin-like"/>
    <property type="match status" value="1"/>
</dbReference>
<evidence type="ECO:0000256" key="2">
    <source>
        <dbReference type="ARBA" id="ARBA00022490"/>
    </source>
</evidence>
<dbReference type="PANTHER" id="PTHR18916">
    <property type="entry name" value="DYNACTIN 1-RELATED MICROTUBULE-BINDING"/>
    <property type="match status" value="1"/>
</dbReference>
<feature type="domain" description="Ubiquitin-like" evidence="5">
    <location>
        <begin position="42"/>
        <end position="117"/>
    </location>
</feature>
<evidence type="ECO:0000256" key="3">
    <source>
        <dbReference type="ARBA" id="ARBA00023186"/>
    </source>
</evidence>
<dbReference type="SMART" id="SM01052">
    <property type="entry name" value="CAP_GLY"/>
    <property type="match status" value="1"/>
</dbReference>
<dbReference type="PANTHER" id="PTHR18916:SF85">
    <property type="entry name" value="TUBULIN-FOLDING COFACTOR B"/>
    <property type="match status" value="1"/>
</dbReference>
<keyword evidence="3" id="KW-0143">Chaperone</keyword>
<evidence type="ECO:0000256" key="1">
    <source>
        <dbReference type="ARBA" id="ARBA00004496"/>
    </source>
</evidence>
<dbReference type="InterPro" id="IPR045172">
    <property type="entry name" value="TBCB_Ubl"/>
</dbReference>